<dbReference type="OrthoDB" id="2544694at2759"/>
<dbReference type="RefSeq" id="XP_008712723.1">
    <property type="nucleotide sequence ID" value="XM_008714501.1"/>
</dbReference>
<gene>
    <name evidence="1" type="ORF">HMPREF1541_09828</name>
</gene>
<accession>W2SAB4</accession>
<protein>
    <submittedName>
        <fullName evidence="1">Uncharacterized protein</fullName>
    </submittedName>
</protein>
<dbReference type="HOGENOM" id="CLU_096872_1_2_1"/>
<reference evidence="1 2" key="1">
    <citation type="submission" date="2013-03" db="EMBL/GenBank/DDBJ databases">
        <title>The Genome Sequence of Phialophora europaea CBS 101466.</title>
        <authorList>
            <consortium name="The Broad Institute Genomics Platform"/>
            <person name="Cuomo C."/>
            <person name="de Hoog S."/>
            <person name="Gorbushina A."/>
            <person name="Walker B."/>
            <person name="Young S.K."/>
            <person name="Zeng Q."/>
            <person name="Gargeya S."/>
            <person name="Fitzgerald M."/>
            <person name="Haas B."/>
            <person name="Abouelleil A."/>
            <person name="Allen A.W."/>
            <person name="Alvarado L."/>
            <person name="Arachchi H.M."/>
            <person name="Berlin A.M."/>
            <person name="Chapman S.B."/>
            <person name="Gainer-Dewar J."/>
            <person name="Goldberg J."/>
            <person name="Griggs A."/>
            <person name="Gujja S."/>
            <person name="Hansen M."/>
            <person name="Howarth C."/>
            <person name="Imamovic A."/>
            <person name="Ireland A."/>
            <person name="Larimer J."/>
            <person name="McCowan C."/>
            <person name="Murphy C."/>
            <person name="Pearson M."/>
            <person name="Poon T.W."/>
            <person name="Priest M."/>
            <person name="Roberts A."/>
            <person name="Saif S."/>
            <person name="Shea T."/>
            <person name="Sisk P."/>
            <person name="Sykes S."/>
            <person name="Wortman J."/>
            <person name="Nusbaum C."/>
            <person name="Birren B."/>
        </authorList>
    </citation>
    <scope>NUCLEOTIDE SEQUENCE [LARGE SCALE GENOMIC DNA]</scope>
    <source>
        <strain evidence="1 2">CBS 101466</strain>
    </source>
</reference>
<dbReference type="AlphaFoldDB" id="W2SAB4"/>
<dbReference type="EMBL" id="KB822713">
    <property type="protein sequence ID" value="ETN44953.1"/>
    <property type="molecule type" value="Genomic_DNA"/>
</dbReference>
<dbReference type="Gene3D" id="2.40.160.20">
    <property type="match status" value="1"/>
</dbReference>
<dbReference type="Pfam" id="PF11578">
    <property type="entry name" value="DUF3237"/>
    <property type="match status" value="1"/>
</dbReference>
<dbReference type="GeneID" id="19977167"/>
<evidence type="ECO:0000313" key="2">
    <source>
        <dbReference type="Proteomes" id="UP000030752"/>
    </source>
</evidence>
<dbReference type="Proteomes" id="UP000030752">
    <property type="component" value="Unassembled WGS sequence"/>
</dbReference>
<sequence>MAVYSMSQVYPPPAVQEYMNFLLNAHFKHLQGYKDSTEPRPHSSVNMAKHTGFAHLEPAYNVMAYVTGANPIGQLSDGSRHDHYELNAGAISTIEGYEGVKLQGQIVNGGDWLTIDPSGTHARVNVKTLVKTAEGGTVGVNWTGHCEVDEKITAIFMQQADAATTPFGNLTSYVSLEGPGMDGSCFVGSGRFVLEDGKMAVQTCISRVVAPQEM</sequence>
<proteinExistence type="predicted"/>
<evidence type="ECO:0000313" key="1">
    <source>
        <dbReference type="EMBL" id="ETN44953.1"/>
    </source>
</evidence>
<dbReference type="eggNOG" id="ENOG502S915">
    <property type="taxonomic scope" value="Eukaryota"/>
</dbReference>
<dbReference type="VEuPathDB" id="FungiDB:HMPREF1541_09828"/>
<organism evidence="1 2">
    <name type="scientific">Cyphellophora europaea (strain CBS 101466)</name>
    <name type="common">Phialophora europaea</name>
    <dbReference type="NCBI Taxonomy" id="1220924"/>
    <lineage>
        <taxon>Eukaryota</taxon>
        <taxon>Fungi</taxon>
        <taxon>Dikarya</taxon>
        <taxon>Ascomycota</taxon>
        <taxon>Pezizomycotina</taxon>
        <taxon>Eurotiomycetes</taxon>
        <taxon>Chaetothyriomycetidae</taxon>
        <taxon>Chaetothyriales</taxon>
        <taxon>Cyphellophoraceae</taxon>
        <taxon>Cyphellophora</taxon>
    </lineage>
</organism>
<keyword evidence="2" id="KW-1185">Reference proteome</keyword>
<dbReference type="InParanoid" id="W2SAB4"/>
<name>W2SAB4_CYPE1</name>